<keyword evidence="3" id="KW-1185">Reference proteome</keyword>
<dbReference type="InterPro" id="IPR001614">
    <property type="entry name" value="Myelin_PLP"/>
</dbReference>
<reference evidence="2" key="2">
    <citation type="journal article" date="2008" name="Genome Biol.">
        <title>Improved genome assembly and evidence-based global gene model set for the chordate Ciona intestinalis: new insight into intron and operon populations.</title>
        <authorList>
            <person name="Satou Y."/>
            <person name="Mineta K."/>
            <person name="Ogasawara M."/>
            <person name="Sasakura Y."/>
            <person name="Shoguchi E."/>
            <person name="Ueno K."/>
            <person name="Yamada L."/>
            <person name="Matsumoto J."/>
            <person name="Wasserscheid J."/>
            <person name="Dewar K."/>
            <person name="Wiley G.B."/>
            <person name="Macmil S.L."/>
            <person name="Roe B.A."/>
            <person name="Zeller R.W."/>
            <person name="Hastings K.E."/>
            <person name="Lemaire P."/>
            <person name="Lindquist E."/>
            <person name="Endo T."/>
            <person name="Hotta K."/>
            <person name="Inaba K."/>
        </authorList>
    </citation>
    <scope>NUCLEOTIDE SEQUENCE [LARGE SCALE GENOMIC DNA]</scope>
    <source>
        <strain evidence="2">wild type</strain>
    </source>
</reference>
<dbReference type="GO" id="GO:0016020">
    <property type="term" value="C:membrane"/>
    <property type="evidence" value="ECO:0007669"/>
    <property type="project" value="InterPro"/>
</dbReference>
<reference evidence="3" key="1">
    <citation type="journal article" date="2002" name="Science">
        <title>The draft genome of Ciona intestinalis: insights into chordate and vertebrate origins.</title>
        <authorList>
            <person name="Dehal P."/>
            <person name="Satou Y."/>
            <person name="Campbell R.K."/>
            <person name="Chapman J."/>
            <person name="Degnan B."/>
            <person name="De Tomaso A."/>
            <person name="Davidson B."/>
            <person name="Di Gregorio A."/>
            <person name="Gelpke M."/>
            <person name="Goodstein D.M."/>
            <person name="Harafuji N."/>
            <person name="Hastings K.E."/>
            <person name="Ho I."/>
            <person name="Hotta K."/>
            <person name="Huang W."/>
            <person name="Kawashima T."/>
            <person name="Lemaire P."/>
            <person name="Martinez D."/>
            <person name="Meinertzhagen I.A."/>
            <person name="Necula S."/>
            <person name="Nonaka M."/>
            <person name="Putnam N."/>
            <person name="Rash S."/>
            <person name="Saiga H."/>
            <person name="Satake M."/>
            <person name="Terry A."/>
            <person name="Yamada L."/>
            <person name="Wang H.G."/>
            <person name="Awazu S."/>
            <person name="Azumi K."/>
            <person name="Boore J."/>
            <person name="Branno M."/>
            <person name="Chin-Bow S."/>
            <person name="DeSantis R."/>
            <person name="Doyle S."/>
            <person name="Francino P."/>
            <person name="Keys D.N."/>
            <person name="Haga S."/>
            <person name="Hayashi H."/>
            <person name="Hino K."/>
            <person name="Imai K.S."/>
            <person name="Inaba K."/>
            <person name="Kano S."/>
            <person name="Kobayashi K."/>
            <person name="Kobayashi M."/>
            <person name="Lee B.I."/>
            <person name="Makabe K.W."/>
            <person name="Manohar C."/>
            <person name="Matassi G."/>
            <person name="Medina M."/>
            <person name="Mochizuki Y."/>
            <person name="Mount S."/>
            <person name="Morishita T."/>
            <person name="Miura S."/>
            <person name="Nakayama A."/>
            <person name="Nishizaka S."/>
            <person name="Nomoto H."/>
            <person name="Ohta F."/>
            <person name="Oishi K."/>
            <person name="Rigoutsos I."/>
            <person name="Sano M."/>
            <person name="Sasaki A."/>
            <person name="Sasakura Y."/>
            <person name="Shoguchi E."/>
            <person name="Shin-i T."/>
            <person name="Spagnuolo A."/>
            <person name="Stainier D."/>
            <person name="Suzuki M.M."/>
            <person name="Tassy O."/>
            <person name="Takatori N."/>
            <person name="Tokuoka M."/>
            <person name="Yagi K."/>
            <person name="Yoshizaki F."/>
            <person name="Wada S."/>
            <person name="Zhang C."/>
            <person name="Hyatt P.D."/>
            <person name="Larimer F."/>
            <person name="Detter C."/>
            <person name="Doggett N."/>
            <person name="Glavina T."/>
            <person name="Hawkins T."/>
            <person name="Richardson P."/>
            <person name="Lucas S."/>
            <person name="Kohara Y."/>
            <person name="Levine M."/>
            <person name="Satoh N."/>
            <person name="Rokhsar D.S."/>
        </authorList>
    </citation>
    <scope>NUCLEOTIDE SEQUENCE [LARGE SCALE GENOMIC DNA]</scope>
</reference>
<sequence length="273" mass="30330">MSVHSLHDLVEAESYQGYNIDRNGEVTEFYDHRNEDGTNSISTARHPLVTTSHPATTVATTPKRKKVRYRDAGCCDGCVNCLITIGTMPFATAFAVLLCWLGTAMFIGGGWSALDGTMNLWAQFGPMAGNPYNHPPPQYLYTGNALTPQFINLNRDDLGNRVPAVFQAIKYSFYGLIPFMFVFTIMLACDNRHSSRAMASKKRSCKSSSSGICLTAALIGVTYILILAWVFFLAFTTLGVYYYRISMLRCSDLQEREFSTGVLKDVCIDLVQL</sequence>
<dbReference type="InParanoid" id="F6SYE6"/>
<feature type="transmembrane region" description="Helical" evidence="1">
    <location>
        <begin position="210"/>
        <end position="243"/>
    </location>
</feature>
<protein>
    <submittedName>
        <fullName evidence="2">Uncharacterized protein</fullName>
    </submittedName>
</protein>
<accession>F6SYE6</accession>
<reference evidence="2" key="4">
    <citation type="submission" date="2025-09" db="UniProtKB">
        <authorList>
            <consortium name="Ensembl"/>
        </authorList>
    </citation>
    <scope>IDENTIFICATION</scope>
</reference>
<dbReference type="PANTHER" id="PTHR11683">
    <property type="entry name" value="MYELIN PROTEOLIPID"/>
    <property type="match status" value="1"/>
</dbReference>
<evidence type="ECO:0000313" key="2">
    <source>
        <dbReference type="Ensembl" id="ENSCINP00000026310.2"/>
    </source>
</evidence>
<feature type="transmembrane region" description="Helical" evidence="1">
    <location>
        <begin position="90"/>
        <end position="114"/>
    </location>
</feature>
<dbReference type="Proteomes" id="UP000008144">
    <property type="component" value="Chromosome 14"/>
</dbReference>
<evidence type="ECO:0000313" key="3">
    <source>
        <dbReference type="Proteomes" id="UP000008144"/>
    </source>
</evidence>
<dbReference type="Pfam" id="PF01275">
    <property type="entry name" value="Myelin_PLP"/>
    <property type="match status" value="2"/>
</dbReference>
<dbReference type="AlphaFoldDB" id="F6SYE6"/>
<keyword evidence="1" id="KW-0812">Transmembrane</keyword>
<dbReference type="Ensembl" id="ENSCINT00000026556.2">
    <property type="protein sequence ID" value="ENSCINP00000026310.2"/>
    <property type="gene ID" value="ENSCING00000014591.2"/>
</dbReference>
<proteinExistence type="predicted"/>
<dbReference type="GeneTree" id="ENSGT00390000006915"/>
<dbReference type="HOGENOM" id="CLU_089167_0_0_1"/>
<dbReference type="PANTHER" id="PTHR11683:SF12">
    <property type="entry name" value="M6, ISOFORM F"/>
    <property type="match status" value="1"/>
</dbReference>
<reference evidence="2" key="3">
    <citation type="submission" date="2025-08" db="UniProtKB">
        <authorList>
            <consortium name="Ensembl"/>
        </authorList>
    </citation>
    <scope>IDENTIFICATION</scope>
</reference>
<name>F6SYE6_CIOIN</name>
<keyword evidence="1" id="KW-1133">Transmembrane helix</keyword>
<organism evidence="2 3">
    <name type="scientific">Ciona intestinalis</name>
    <name type="common">Transparent sea squirt</name>
    <name type="synonym">Ascidia intestinalis</name>
    <dbReference type="NCBI Taxonomy" id="7719"/>
    <lineage>
        <taxon>Eukaryota</taxon>
        <taxon>Metazoa</taxon>
        <taxon>Chordata</taxon>
        <taxon>Tunicata</taxon>
        <taxon>Ascidiacea</taxon>
        <taxon>Phlebobranchia</taxon>
        <taxon>Cionidae</taxon>
        <taxon>Ciona</taxon>
    </lineage>
</organism>
<feature type="transmembrane region" description="Helical" evidence="1">
    <location>
        <begin position="171"/>
        <end position="189"/>
    </location>
</feature>
<dbReference type="STRING" id="7719.ENSCINP00000026310"/>
<evidence type="ECO:0000256" key="1">
    <source>
        <dbReference type="SAM" id="Phobius"/>
    </source>
</evidence>
<keyword evidence="1" id="KW-0472">Membrane</keyword>
<dbReference type="EMBL" id="EAAA01001183">
    <property type="status" value="NOT_ANNOTATED_CDS"/>
    <property type="molecule type" value="Genomic_DNA"/>
</dbReference>
<dbReference type="OMA" id="RDAGCCD"/>